<dbReference type="AlphaFoldDB" id="A0A0B7A5C4"/>
<name>A0A0B7A5C4_9EUPU</name>
<accession>A0A0B7A5C4</accession>
<reference evidence="1" key="1">
    <citation type="submission" date="2014-12" db="EMBL/GenBank/DDBJ databases">
        <title>Insight into the proteome of Arion vulgaris.</title>
        <authorList>
            <person name="Aradska J."/>
            <person name="Bulat T."/>
            <person name="Smidak R."/>
            <person name="Sarate P."/>
            <person name="Gangsoo J."/>
            <person name="Sialana F."/>
            <person name="Bilban M."/>
            <person name="Lubec G."/>
        </authorList>
    </citation>
    <scope>NUCLEOTIDE SEQUENCE</scope>
    <source>
        <tissue evidence="1">Skin</tissue>
    </source>
</reference>
<sequence length="61" mass="6770">MGKGDVLQSLGDILLNEDNKIESVQQFREFGIALCTSRAGGLREVLTSMRNLQHLLGETEH</sequence>
<feature type="non-terminal residue" evidence="1">
    <location>
        <position position="61"/>
    </location>
</feature>
<gene>
    <name evidence="1" type="primary">ORF97228</name>
</gene>
<proteinExistence type="predicted"/>
<evidence type="ECO:0000313" key="1">
    <source>
        <dbReference type="EMBL" id="CEK75832.1"/>
    </source>
</evidence>
<organism evidence="1">
    <name type="scientific">Arion vulgaris</name>
    <dbReference type="NCBI Taxonomy" id="1028688"/>
    <lineage>
        <taxon>Eukaryota</taxon>
        <taxon>Metazoa</taxon>
        <taxon>Spiralia</taxon>
        <taxon>Lophotrochozoa</taxon>
        <taxon>Mollusca</taxon>
        <taxon>Gastropoda</taxon>
        <taxon>Heterobranchia</taxon>
        <taxon>Euthyneura</taxon>
        <taxon>Panpulmonata</taxon>
        <taxon>Eupulmonata</taxon>
        <taxon>Stylommatophora</taxon>
        <taxon>Helicina</taxon>
        <taxon>Arionoidea</taxon>
        <taxon>Arionidae</taxon>
        <taxon>Arion</taxon>
    </lineage>
</organism>
<protein>
    <submittedName>
        <fullName evidence="1">Uncharacterized protein</fullName>
    </submittedName>
</protein>
<dbReference type="EMBL" id="HACG01028967">
    <property type="protein sequence ID" value="CEK75832.1"/>
    <property type="molecule type" value="Transcribed_RNA"/>
</dbReference>